<dbReference type="PANTHER" id="PTHR37273:SF1">
    <property type="entry name" value="ADL397C-AP"/>
    <property type="match status" value="1"/>
</dbReference>
<feature type="signal peptide" evidence="2">
    <location>
        <begin position="1"/>
        <end position="26"/>
    </location>
</feature>
<proteinExistence type="predicted"/>
<feature type="domain" description="CREG-like beta-barrel" evidence="3">
    <location>
        <begin position="31"/>
        <end position="226"/>
    </location>
</feature>
<accession>A0A077R5A9</accession>
<dbReference type="AlphaFoldDB" id="A0A077R5A9"/>
<evidence type="ECO:0000256" key="2">
    <source>
        <dbReference type="SAM" id="SignalP"/>
    </source>
</evidence>
<reference evidence="4" key="1">
    <citation type="journal article" date="2014" name="Genome Biol. Evol.">
        <title>Gene Loss Rather Than Gene Gain Is Associated with a Host Jump from Monocots to Dicots in the Smut Fungus Melanopsichium pennsylvanicum.</title>
        <authorList>
            <person name="Sharma R."/>
            <person name="Mishra B."/>
            <person name="Runge F."/>
            <person name="Thines M."/>
        </authorList>
    </citation>
    <scope>NUCLEOTIDE SEQUENCE</scope>
    <source>
        <strain evidence="4">4</strain>
    </source>
</reference>
<dbReference type="EMBL" id="HG529604">
    <property type="protein sequence ID" value="CDI54118.1"/>
    <property type="molecule type" value="Genomic_DNA"/>
</dbReference>
<feature type="chain" id="PRO_5001723311" description="CREG-like beta-barrel domain-containing protein" evidence="2">
    <location>
        <begin position="27"/>
        <end position="283"/>
    </location>
</feature>
<sequence length="283" mass="31750">MLSQLVKRLIHAAALLCALGTTKSLAWETKAQALEQAVRLVHDPLVFGVSTLSTKYPADHPVTELAGHVITGPEYFAPWNDNDGTLLYLGLTVSQTWRNVLRSDFKNATVSIASNANPAIPDPRHTSRHHHHWEKDRPSWRRGMPSKSRVTLFGHFTILNFTEHPEQVQKASSCYLDYHPDASHWALNSTESPHIPFWAIFNVDKVYWVGGFGDEHYIGWFNKDEWNSAWKEHSNSTQEGTSDLTMSSSANGISERLLAIQYPISPSQVADGPAQNSHTLAFQ</sequence>
<protein>
    <recommendedName>
        <fullName evidence="3">CREG-like beta-barrel domain-containing protein</fullName>
    </recommendedName>
</protein>
<dbReference type="InterPro" id="IPR012349">
    <property type="entry name" value="Split_barrel_FMN-bd"/>
</dbReference>
<dbReference type="Gene3D" id="2.30.110.10">
    <property type="entry name" value="Electron Transport, Fmn-binding Protein, Chain A"/>
    <property type="match status" value="1"/>
</dbReference>
<dbReference type="Pfam" id="PF13883">
    <property type="entry name" value="CREG_beta-barrel"/>
    <property type="match status" value="1"/>
</dbReference>
<dbReference type="PANTHER" id="PTHR37273">
    <property type="entry name" value="CHROMOSOME 8, WHOLE GENOME SHOTGUN SEQUENCE"/>
    <property type="match status" value="1"/>
</dbReference>
<organism evidence="4">
    <name type="scientific">Melanopsichium pennsylvanicum 4</name>
    <dbReference type="NCBI Taxonomy" id="1398559"/>
    <lineage>
        <taxon>Eukaryota</taxon>
        <taxon>Fungi</taxon>
        <taxon>Dikarya</taxon>
        <taxon>Basidiomycota</taxon>
        <taxon>Ustilaginomycotina</taxon>
        <taxon>Ustilaginomycetes</taxon>
        <taxon>Ustilaginales</taxon>
        <taxon>Ustilaginaceae</taxon>
        <taxon>Melanopsichium</taxon>
    </lineage>
</organism>
<keyword evidence="2" id="KW-0732">Signal</keyword>
<evidence type="ECO:0000313" key="4">
    <source>
        <dbReference type="EMBL" id="CDI54118.1"/>
    </source>
</evidence>
<feature type="region of interest" description="Disordered" evidence="1">
    <location>
        <begin position="116"/>
        <end position="141"/>
    </location>
</feature>
<dbReference type="SUPFAM" id="SSF50475">
    <property type="entry name" value="FMN-binding split barrel"/>
    <property type="match status" value="1"/>
</dbReference>
<name>A0A077R5A9_9BASI</name>
<evidence type="ECO:0000256" key="1">
    <source>
        <dbReference type="SAM" id="MobiDB-lite"/>
    </source>
</evidence>
<evidence type="ECO:0000259" key="3">
    <source>
        <dbReference type="Pfam" id="PF13883"/>
    </source>
</evidence>
<dbReference type="InterPro" id="IPR055343">
    <property type="entry name" value="CREG_beta-barrel"/>
</dbReference>